<accession>A0ACB7RTG9</accession>
<dbReference type="Proteomes" id="UP000821845">
    <property type="component" value="Chromosome 8"/>
</dbReference>
<gene>
    <name evidence="1" type="ORF">HPB50_013481</name>
</gene>
<comment type="caution">
    <text evidence="1">The sequence shown here is derived from an EMBL/GenBank/DDBJ whole genome shotgun (WGS) entry which is preliminary data.</text>
</comment>
<sequence length="78" mass="8344">MATSAFQLRGYDHEAMAWTSIPISSDATSTILPQIRRQAILKAAEHCFQKKPNRTASGDVSAAVSRVGNANAPAMRTA</sequence>
<evidence type="ECO:0000313" key="2">
    <source>
        <dbReference type="Proteomes" id="UP000821845"/>
    </source>
</evidence>
<protein>
    <submittedName>
        <fullName evidence="1">Uncharacterized protein</fullName>
    </submittedName>
</protein>
<proteinExistence type="predicted"/>
<organism evidence="1 2">
    <name type="scientific">Hyalomma asiaticum</name>
    <name type="common">Tick</name>
    <dbReference type="NCBI Taxonomy" id="266040"/>
    <lineage>
        <taxon>Eukaryota</taxon>
        <taxon>Metazoa</taxon>
        <taxon>Ecdysozoa</taxon>
        <taxon>Arthropoda</taxon>
        <taxon>Chelicerata</taxon>
        <taxon>Arachnida</taxon>
        <taxon>Acari</taxon>
        <taxon>Parasitiformes</taxon>
        <taxon>Ixodida</taxon>
        <taxon>Ixodoidea</taxon>
        <taxon>Ixodidae</taxon>
        <taxon>Hyalomminae</taxon>
        <taxon>Hyalomma</taxon>
    </lineage>
</organism>
<keyword evidence="2" id="KW-1185">Reference proteome</keyword>
<dbReference type="EMBL" id="CM023488">
    <property type="protein sequence ID" value="KAH6924187.1"/>
    <property type="molecule type" value="Genomic_DNA"/>
</dbReference>
<reference evidence="1" key="1">
    <citation type="submission" date="2020-05" db="EMBL/GenBank/DDBJ databases">
        <title>Large-scale comparative analyses of tick genomes elucidate their genetic diversity and vector capacities.</title>
        <authorList>
            <person name="Jia N."/>
            <person name="Wang J."/>
            <person name="Shi W."/>
            <person name="Du L."/>
            <person name="Sun Y."/>
            <person name="Zhan W."/>
            <person name="Jiang J."/>
            <person name="Wang Q."/>
            <person name="Zhang B."/>
            <person name="Ji P."/>
            <person name="Sakyi L.B."/>
            <person name="Cui X."/>
            <person name="Yuan T."/>
            <person name="Jiang B."/>
            <person name="Yang W."/>
            <person name="Lam T.T.-Y."/>
            <person name="Chang Q."/>
            <person name="Ding S."/>
            <person name="Wang X."/>
            <person name="Zhu J."/>
            <person name="Ruan X."/>
            <person name="Zhao L."/>
            <person name="Wei J."/>
            <person name="Que T."/>
            <person name="Du C."/>
            <person name="Cheng J."/>
            <person name="Dai P."/>
            <person name="Han X."/>
            <person name="Huang E."/>
            <person name="Gao Y."/>
            <person name="Liu J."/>
            <person name="Shao H."/>
            <person name="Ye R."/>
            <person name="Li L."/>
            <person name="Wei W."/>
            <person name="Wang X."/>
            <person name="Wang C."/>
            <person name="Yang T."/>
            <person name="Huo Q."/>
            <person name="Li W."/>
            <person name="Guo W."/>
            <person name="Chen H."/>
            <person name="Zhou L."/>
            <person name="Ni X."/>
            <person name="Tian J."/>
            <person name="Zhou Y."/>
            <person name="Sheng Y."/>
            <person name="Liu T."/>
            <person name="Pan Y."/>
            <person name="Xia L."/>
            <person name="Li J."/>
            <person name="Zhao F."/>
            <person name="Cao W."/>
        </authorList>
    </citation>
    <scope>NUCLEOTIDE SEQUENCE</scope>
    <source>
        <strain evidence="1">Hyas-2018</strain>
    </source>
</reference>
<name>A0ACB7RTG9_HYAAI</name>
<evidence type="ECO:0000313" key="1">
    <source>
        <dbReference type="EMBL" id="KAH6924187.1"/>
    </source>
</evidence>